<evidence type="ECO:0000256" key="1">
    <source>
        <dbReference type="ARBA" id="ARBA00009431"/>
    </source>
</evidence>
<dbReference type="GO" id="GO:1904715">
    <property type="term" value="P:negative regulation of chaperone-mediated autophagy"/>
    <property type="evidence" value="ECO:0007669"/>
    <property type="project" value="UniProtKB-ARBA"/>
</dbReference>
<dbReference type="InterPro" id="IPR001563">
    <property type="entry name" value="Peptidase_S10"/>
</dbReference>
<feature type="signal peptide" evidence="5">
    <location>
        <begin position="1"/>
        <end position="25"/>
    </location>
</feature>
<dbReference type="EC" id="3.4.16.-" evidence="5"/>
<keyword evidence="4 5" id="KW-0378">Hydrolase</keyword>
<dbReference type="GO" id="GO:0031647">
    <property type="term" value="P:regulation of protein stability"/>
    <property type="evidence" value="ECO:0007669"/>
    <property type="project" value="UniProtKB-ARBA"/>
</dbReference>
<dbReference type="InterPro" id="IPR018202">
    <property type="entry name" value="Ser_caboxypep_ser_AS"/>
</dbReference>
<dbReference type="PRINTS" id="PR00724">
    <property type="entry name" value="CRBOXYPTASEC"/>
</dbReference>
<feature type="chain" id="PRO_5025719608" description="Carboxypeptidase" evidence="5">
    <location>
        <begin position="26"/>
        <end position="499"/>
    </location>
</feature>
<comment type="caution">
    <text evidence="6">The sequence shown here is derived from an EMBL/GenBank/DDBJ whole genome shotgun (WGS) entry which is preliminary data.</text>
</comment>
<dbReference type="InterPro" id="IPR033124">
    <property type="entry name" value="Ser_caboxypep_his_AS"/>
</dbReference>
<organism evidence="6 7">
    <name type="scientific">Naegleria fowleri</name>
    <name type="common">Brain eating amoeba</name>
    <dbReference type="NCBI Taxonomy" id="5763"/>
    <lineage>
        <taxon>Eukaryota</taxon>
        <taxon>Discoba</taxon>
        <taxon>Heterolobosea</taxon>
        <taxon>Tetramitia</taxon>
        <taxon>Eutetramitia</taxon>
        <taxon>Vahlkampfiidae</taxon>
        <taxon>Naegleria</taxon>
    </lineage>
</organism>
<evidence type="ECO:0000313" key="7">
    <source>
        <dbReference type="Proteomes" id="UP000444721"/>
    </source>
</evidence>
<dbReference type="SUPFAM" id="SSF53474">
    <property type="entry name" value="alpha/beta-Hydrolases"/>
    <property type="match status" value="1"/>
</dbReference>
<dbReference type="GeneID" id="68107472"/>
<evidence type="ECO:0000256" key="4">
    <source>
        <dbReference type="ARBA" id="ARBA00022801"/>
    </source>
</evidence>
<dbReference type="PROSITE" id="PS00131">
    <property type="entry name" value="CARBOXYPEPT_SER_SER"/>
    <property type="match status" value="1"/>
</dbReference>
<dbReference type="Proteomes" id="UP000444721">
    <property type="component" value="Unassembled WGS sequence"/>
</dbReference>
<evidence type="ECO:0000256" key="2">
    <source>
        <dbReference type="ARBA" id="ARBA00022645"/>
    </source>
</evidence>
<accession>A0A6A5CIS9</accession>
<dbReference type="FunFam" id="3.40.50.1820:FF:000335">
    <property type="entry name" value="Carboxypeptidase"/>
    <property type="match status" value="1"/>
</dbReference>
<dbReference type="VEuPathDB" id="AmoebaDB:FDP41_000254"/>
<dbReference type="FunFam" id="3.40.50.12670:FF:000002">
    <property type="entry name" value="Carboxypeptidase"/>
    <property type="match status" value="1"/>
</dbReference>
<dbReference type="Pfam" id="PF00450">
    <property type="entry name" value="Peptidase_S10"/>
    <property type="match status" value="1"/>
</dbReference>
<dbReference type="VEuPathDB" id="AmoebaDB:NF0060860"/>
<comment type="similarity">
    <text evidence="1 5">Belongs to the peptidase S10 family.</text>
</comment>
<reference evidence="6 7" key="1">
    <citation type="journal article" date="2019" name="Sci. Rep.">
        <title>Nanopore sequencing improves the draft genome of the human pathogenic amoeba Naegleria fowleri.</title>
        <authorList>
            <person name="Liechti N."/>
            <person name="Schurch N."/>
            <person name="Bruggmann R."/>
            <person name="Wittwer M."/>
        </authorList>
    </citation>
    <scope>NUCLEOTIDE SEQUENCE [LARGE SCALE GENOMIC DNA]</scope>
    <source>
        <strain evidence="6 7">ATCC 30894</strain>
    </source>
</reference>
<protein>
    <recommendedName>
        <fullName evidence="5">Carboxypeptidase</fullName>
        <ecNumber evidence="5">3.4.16.-</ecNumber>
    </recommendedName>
</protein>
<proteinExistence type="inferred from homology"/>
<dbReference type="GO" id="GO:0004185">
    <property type="term" value="F:serine-type carboxypeptidase activity"/>
    <property type="evidence" value="ECO:0007669"/>
    <property type="project" value="UniProtKB-UniRule"/>
</dbReference>
<evidence type="ECO:0000256" key="3">
    <source>
        <dbReference type="ARBA" id="ARBA00022670"/>
    </source>
</evidence>
<dbReference type="OrthoDB" id="443318at2759"/>
<dbReference type="PANTHER" id="PTHR11802">
    <property type="entry name" value="SERINE PROTEASE FAMILY S10 SERINE CARBOXYPEPTIDASE"/>
    <property type="match status" value="1"/>
</dbReference>
<evidence type="ECO:0000256" key="5">
    <source>
        <dbReference type="RuleBase" id="RU361156"/>
    </source>
</evidence>
<keyword evidence="3 5" id="KW-0645">Protease</keyword>
<dbReference type="Gene3D" id="3.40.50.1820">
    <property type="entry name" value="alpha/beta hydrolase"/>
    <property type="match status" value="1"/>
</dbReference>
<dbReference type="EMBL" id="VFQX01000001">
    <property type="protein sequence ID" value="KAF0985215.1"/>
    <property type="molecule type" value="Genomic_DNA"/>
</dbReference>
<dbReference type="InterPro" id="IPR029058">
    <property type="entry name" value="AB_hydrolase_fold"/>
</dbReference>
<dbReference type="Gene3D" id="3.40.50.12670">
    <property type="match status" value="1"/>
</dbReference>
<dbReference type="VEuPathDB" id="AmoebaDB:NfTy_024570"/>
<dbReference type="GO" id="GO:0006508">
    <property type="term" value="P:proteolysis"/>
    <property type="evidence" value="ECO:0007669"/>
    <property type="project" value="UniProtKB-KW"/>
</dbReference>
<keyword evidence="5" id="KW-0732">Signal</keyword>
<dbReference type="OMA" id="GRFLHYW"/>
<dbReference type="AlphaFoldDB" id="A0A6A5CIS9"/>
<dbReference type="PANTHER" id="PTHR11802:SF201">
    <property type="entry name" value="CARBOXYPEPTIDASE"/>
    <property type="match status" value="1"/>
</dbReference>
<dbReference type="RefSeq" id="XP_044569928.1">
    <property type="nucleotide sequence ID" value="XM_044705745.1"/>
</dbReference>
<evidence type="ECO:0000313" key="6">
    <source>
        <dbReference type="EMBL" id="KAF0985215.1"/>
    </source>
</evidence>
<name>A0A6A5CIS9_NAEFO</name>
<keyword evidence="7" id="KW-1185">Reference proteome</keyword>
<dbReference type="PROSITE" id="PS00560">
    <property type="entry name" value="CARBOXYPEPT_SER_HIS"/>
    <property type="match status" value="1"/>
</dbReference>
<keyword evidence="2 5" id="KW-0121">Carboxypeptidase</keyword>
<gene>
    <name evidence="6" type="ORF">FDP41_000254</name>
</gene>
<sequence>MKLRETVFVSLWLVSFIMMMRYVNGQTAQDHLVTQLPGLSGNIGVKSYTGYLLANATRGRYLFYWFFESMRNPSQDPLVMWTNGGPGCSSLGGEASEHGLFLVNADGATITRNPYSWNRVSNILYIEQPVGVGFSYSNSTDDYQNLNDVQAASDMNNALRDFLTRFPQFIGRETYLAGESYGGVYVPTTAYNIVEGNGKGQQPYVNLVGILVGNGVTDAEADSNSIPPMMKYHSLISIKYYEEGYKACQGDFYANQNLPACQKFLTDSSNAMGNINPYYIYDSCPWLGINLQQKLKTTQEMTFQVLDPKTQQPVKIHPLFQMYKHGGWSKRVANERNFAPRFETDAPCVPNQSIAKYFRRLDVQQALGVRRKTADPNGWNICTGIINYTQVYSTILPFYAKLLPHIRILVYSGDTDMVVNGLGTQAAIDKLQLQETSSWRTWEFDSALGTVVGGYIRKFEKSGKGLTFITVRGAGHMVPLVKPDSAFYMFKNFIDGTCC</sequence>